<evidence type="ECO:0000256" key="1">
    <source>
        <dbReference type="ARBA" id="ARBA00023284"/>
    </source>
</evidence>
<dbReference type="OrthoDB" id="9780340at2"/>
<evidence type="ECO:0000313" key="4">
    <source>
        <dbReference type="EMBL" id="SQI41448.1"/>
    </source>
</evidence>
<evidence type="ECO:0000313" key="5">
    <source>
        <dbReference type="Proteomes" id="UP000249005"/>
    </source>
</evidence>
<reference evidence="4 5" key="1">
    <citation type="submission" date="2018-06" db="EMBL/GenBank/DDBJ databases">
        <authorList>
            <consortium name="Pathogen Informatics"/>
            <person name="Doyle S."/>
        </authorList>
    </citation>
    <scope>NUCLEOTIDE SEQUENCE [LARGE SCALE GENOMIC DNA]</scope>
    <source>
        <strain evidence="4 5">NCTC12151</strain>
    </source>
</reference>
<feature type="domain" description="Thioredoxin" evidence="3">
    <location>
        <begin position="60"/>
        <end position="243"/>
    </location>
</feature>
<feature type="chain" id="PRO_5016138430" evidence="2">
    <location>
        <begin position="26"/>
        <end position="247"/>
    </location>
</feature>
<feature type="signal peptide" evidence="2">
    <location>
        <begin position="1"/>
        <end position="25"/>
    </location>
</feature>
<sequence>MNFSLSTFLKISLMALASMSFIVTAAPLTQEQQNQVRDLIRETLVNNPQILEDAVTAWQQQSAERASAQLSTAIKQHSQALFSDAASPRIGAKNPKLTLVLFTDYNCPYCKQFDPLVEKIVNKYPDVAVVIKLLPFKGETSHIASEYALTLWKQNPSRFGALHQRLMSKKGYHSESSIANALKSTDNDALRIDEKAADELRSSLTLAEALGVQGTPATLIGEKLIPGAIGYEDLEQLVEAKLSRKSS</sequence>
<dbReference type="CDD" id="cd03023">
    <property type="entry name" value="DsbA_Com1_like"/>
    <property type="match status" value="1"/>
</dbReference>
<dbReference type="PANTHER" id="PTHR35272">
    <property type="entry name" value="THIOL:DISULFIDE INTERCHANGE PROTEIN DSBC-RELATED"/>
    <property type="match status" value="1"/>
</dbReference>
<evidence type="ECO:0000259" key="3">
    <source>
        <dbReference type="PROSITE" id="PS51352"/>
    </source>
</evidence>
<protein>
    <submittedName>
        <fullName evidence="4">Thiol-disulfide oxidoreductase D</fullName>
    </submittedName>
</protein>
<accession>A0A2X4V012</accession>
<dbReference type="PANTHER" id="PTHR35272:SF3">
    <property type="entry name" value="THIOL:DISULFIDE INTERCHANGE PROTEIN DSBC"/>
    <property type="match status" value="1"/>
</dbReference>
<dbReference type="AlphaFoldDB" id="A0A2X4V012"/>
<proteinExistence type="predicted"/>
<dbReference type="KEGG" id="lri:NCTC12151_02078"/>
<dbReference type="PROSITE" id="PS51352">
    <property type="entry name" value="THIOREDOXIN_2"/>
    <property type="match status" value="1"/>
</dbReference>
<dbReference type="InterPro" id="IPR036249">
    <property type="entry name" value="Thioredoxin-like_sf"/>
</dbReference>
<keyword evidence="5" id="KW-1185">Reference proteome</keyword>
<dbReference type="Pfam" id="PF01323">
    <property type="entry name" value="DSBA"/>
    <property type="match status" value="1"/>
</dbReference>
<evidence type="ECO:0000256" key="2">
    <source>
        <dbReference type="SAM" id="SignalP"/>
    </source>
</evidence>
<keyword evidence="2" id="KW-0732">Signal</keyword>
<dbReference type="Pfam" id="PF18312">
    <property type="entry name" value="ScsC_N"/>
    <property type="match status" value="1"/>
</dbReference>
<dbReference type="InterPro" id="IPR001853">
    <property type="entry name" value="DSBA-like_thioredoxin_dom"/>
</dbReference>
<dbReference type="PROSITE" id="PS00194">
    <property type="entry name" value="THIOREDOXIN_1"/>
    <property type="match status" value="1"/>
</dbReference>
<dbReference type="InterPro" id="IPR017937">
    <property type="entry name" value="Thioredoxin_CS"/>
</dbReference>
<gene>
    <name evidence="4" type="primary">bdbD</name>
    <name evidence="4" type="ORF">NCTC12151_02078</name>
</gene>
<name>A0A2X4V012_9GAMM</name>
<dbReference type="InterPro" id="IPR051470">
    <property type="entry name" value="Thiol:disulfide_interchange"/>
</dbReference>
<dbReference type="EMBL" id="LS483470">
    <property type="protein sequence ID" value="SQI41448.1"/>
    <property type="molecule type" value="Genomic_DNA"/>
</dbReference>
<organism evidence="4 5">
    <name type="scientific">Leminorella richardii</name>
    <dbReference type="NCBI Taxonomy" id="158841"/>
    <lineage>
        <taxon>Bacteria</taxon>
        <taxon>Pseudomonadati</taxon>
        <taxon>Pseudomonadota</taxon>
        <taxon>Gammaproteobacteria</taxon>
        <taxon>Enterobacterales</taxon>
        <taxon>Budviciaceae</taxon>
        <taxon>Leminorella</taxon>
    </lineage>
</organism>
<keyword evidence="1" id="KW-0676">Redox-active center</keyword>
<dbReference type="Gene3D" id="3.40.30.10">
    <property type="entry name" value="Glutaredoxin"/>
    <property type="match status" value="1"/>
</dbReference>
<dbReference type="InterPro" id="IPR013766">
    <property type="entry name" value="Thioredoxin_domain"/>
</dbReference>
<dbReference type="InterPro" id="IPR041205">
    <property type="entry name" value="ScsC_N"/>
</dbReference>
<dbReference type="Proteomes" id="UP000249005">
    <property type="component" value="Chromosome 1"/>
</dbReference>
<dbReference type="GO" id="GO:0015036">
    <property type="term" value="F:disulfide oxidoreductase activity"/>
    <property type="evidence" value="ECO:0007669"/>
    <property type="project" value="UniProtKB-ARBA"/>
</dbReference>
<dbReference type="SUPFAM" id="SSF52833">
    <property type="entry name" value="Thioredoxin-like"/>
    <property type="match status" value="1"/>
</dbReference>
<dbReference type="RefSeq" id="WP_111740577.1">
    <property type="nucleotide sequence ID" value="NZ_LR698987.1"/>
</dbReference>